<evidence type="ECO:0000313" key="3">
    <source>
        <dbReference type="Proteomes" id="UP001066276"/>
    </source>
</evidence>
<dbReference type="Proteomes" id="UP001066276">
    <property type="component" value="Chromosome 8"/>
</dbReference>
<dbReference type="AlphaFoldDB" id="A0AAV7NXR0"/>
<feature type="compositionally biased region" description="Basic residues" evidence="1">
    <location>
        <begin position="10"/>
        <end position="24"/>
    </location>
</feature>
<evidence type="ECO:0000313" key="2">
    <source>
        <dbReference type="EMBL" id="KAJ1120676.1"/>
    </source>
</evidence>
<sequence>MQSTPWGRRAATRPRRRVAPRRHLACGQTPSVSGRGQWIPPSASCFSSTAPGPVPQRPAQAPPLSARSSCVPHTRAHPVWARPRLRSAAALVFAPF</sequence>
<accession>A0AAV7NXR0</accession>
<name>A0AAV7NXR0_PLEWA</name>
<dbReference type="EMBL" id="JANPWB010000012">
    <property type="protein sequence ID" value="KAJ1120676.1"/>
    <property type="molecule type" value="Genomic_DNA"/>
</dbReference>
<feature type="region of interest" description="Disordered" evidence="1">
    <location>
        <begin position="1"/>
        <end position="70"/>
    </location>
</feature>
<organism evidence="2 3">
    <name type="scientific">Pleurodeles waltl</name>
    <name type="common">Iberian ribbed newt</name>
    <dbReference type="NCBI Taxonomy" id="8319"/>
    <lineage>
        <taxon>Eukaryota</taxon>
        <taxon>Metazoa</taxon>
        <taxon>Chordata</taxon>
        <taxon>Craniata</taxon>
        <taxon>Vertebrata</taxon>
        <taxon>Euteleostomi</taxon>
        <taxon>Amphibia</taxon>
        <taxon>Batrachia</taxon>
        <taxon>Caudata</taxon>
        <taxon>Salamandroidea</taxon>
        <taxon>Salamandridae</taxon>
        <taxon>Pleurodelinae</taxon>
        <taxon>Pleurodeles</taxon>
    </lineage>
</organism>
<proteinExistence type="predicted"/>
<comment type="caution">
    <text evidence="2">The sequence shown here is derived from an EMBL/GenBank/DDBJ whole genome shotgun (WGS) entry which is preliminary data.</text>
</comment>
<protein>
    <submittedName>
        <fullName evidence="2">Uncharacterized protein</fullName>
    </submittedName>
</protein>
<gene>
    <name evidence="2" type="ORF">NDU88_008838</name>
</gene>
<evidence type="ECO:0000256" key="1">
    <source>
        <dbReference type="SAM" id="MobiDB-lite"/>
    </source>
</evidence>
<keyword evidence="3" id="KW-1185">Reference proteome</keyword>
<reference evidence="2" key="1">
    <citation type="journal article" date="2022" name="bioRxiv">
        <title>Sequencing and chromosome-scale assembly of the giantPleurodeles waltlgenome.</title>
        <authorList>
            <person name="Brown T."/>
            <person name="Elewa A."/>
            <person name="Iarovenko S."/>
            <person name="Subramanian E."/>
            <person name="Araus A.J."/>
            <person name="Petzold A."/>
            <person name="Susuki M."/>
            <person name="Suzuki K.-i.T."/>
            <person name="Hayashi T."/>
            <person name="Toyoda A."/>
            <person name="Oliveira C."/>
            <person name="Osipova E."/>
            <person name="Leigh N.D."/>
            <person name="Simon A."/>
            <person name="Yun M.H."/>
        </authorList>
    </citation>
    <scope>NUCLEOTIDE SEQUENCE</scope>
    <source>
        <strain evidence="2">20211129_DDA</strain>
        <tissue evidence="2">Liver</tissue>
    </source>
</reference>